<comment type="function">
    <text evidence="3">Non-essential, abundant cell division factor that is required for proper Z-ring formation. It is recruited early to the divisome by direct interaction with FtsZ, stimulating Z-ring assembly and thereby promoting cell division earlier in the cell cycle. Its recruitment to the Z-ring requires functional FtsA or ZipA.</text>
</comment>
<dbReference type="GO" id="GO:0000917">
    <property type="term" value="P:division septum assembly"/>
    <property type="evidence" value="ECO:0007669"/>
    <property type="project" value="UniProtKB-KW"/>
</dbReference>
<keyword evidence="3" id="KW-0963">Cytoplasm</keyword>
<dbReference type="Pfam" id="PF06005">
    <property type="entry name" value="ZapB"/>
    <property type="match status" value="1"/>
</dbReference>
<sequence>MSLELLEKLEAKVQAAVDTIGLLQMELEEVRNEKAQYASRAEALSQENTRLKGELETVQVRINAVLGKIAQVDELI</sequence>
<dbReference type="OrthoDB" id="6554593at2"/>
<dbReference type="GO" id="GO:0043093">
    <property type="term" value="P:FtsZ-dependent cytokinesis"/>
    <property type="evidence" value="ECO:0007669"/>
    <property type="project" value="UniProtKB-UniRule"/>
</dbReference>
<feature type="coiled-coil region" evidence="3">
    <location>
        <begin position="6"/>
        <end position="61"/>
    </location>
</feature>
<proteinExistence type="inferred from homology"/>
<dbReference type="Gene3D" id="1.20.5.340">
    <property type="match status" value="1"/>
</dbReference>
<dbReference type="STRING" id="745411.B3C1_02360"/>
<dbReference type="Proteomes" id="UP000006755">
    <property type="component" value="Unassembled WGS sequence"/>
</dbReference>
<comment type="subcellular location">
    <subcellularLocation>
        <location evidence="3">Cytoplasm</location>
    </subcellularLocation>
    <text evidence="3">Localizes to the septum at mid-cell, in a FtsZ-like pattern.</text>
</comment>
<dbReference type="RefSeq" id="WP_008482652.1">
    <property type="nucleotide sequence ID" value="NZ_AMRI01000003.1"/>
</dbReference>
<dbReference type="HAMAP" id="MF_01196">
    <property type="entry name" value="ZapB"/>
    <property type="match status" value="1"/>
</dbReference>
<keyword evidence="1 3" id="KW-0175">Coiled coil</keyword>
<comment type="subunit">
    <text evidence="3">Homodimer. The ends of the coiled-coil dimer bind to each other, forming polymers. Interacts with FtsZ.</text>
</comment>
<dbReference type="AlphaFoldDB" id="K2J207"/>
<dbReference type="eggNOG" id="COG3074">
    <property type="taxonomic scope" value="Bacteria"/>
</dbReference>
<comment type="caution">
    <text evidence="4">The sequence shown here is derived from an EMBL/GenBank/DDBJ whole genome shotgun (WGS) entry which is preliminary data.</text>
</comment>
<keyword evidence="3" id="KW-0131">Cell cycle</keyword>
<evidence type="ECO:0000313" key="4">
    <source>
        <dbReference type="EMBL" id="EKE77011.1"/>
    </source>
</evidence>
<evidence type="ECO:0000256" key="2">
    <source>
        <dbReference type="ARBA" id="ARBA00023210"/>
    </source>
</evidence>
<comment type="similarity">
    <text evidence="3">Belongs to the ZapB family.</text>
</comment>
<protein>
    <recommendedName>
        <fullName evidence="3">Cell division protein ZapB</fullName>
    </recommendedName>
</protein>
<organism evidence="4 5">
    <name type="scientific">Gallaecimonas xiamenensis 3-C-1</name>
    <dbReference type="NCBI Taxonomy" id="745411"/>
    <lineage>
        <taxon>Bacteria</taxon>
        <taxon>Pseudomonadati</taxon>
        <taxon>Pseudomonadota</taxon>
        <taxon>Gammaproteobacteria</taxon>
        <taxon>Enterobacterales</taxon>
        <taxon>Gallaecimonadaceae</taxon>
        <taxon>Gallaecimonas</taxon>
    </lineage>
</organism>
<evidence type="ECO:0000256" key="3">
    <source>
        <dbReference type="HAMAP-Rule" id="MF_01196"/>
    </source>
</evidence>
<dbReference type="InterPro" id="IPR009252">
    <property type="entry name" value="Cell_div_ZapB"/>
</dbReference>
<keyword evidence="2 3" id="KW-0717">Septation</keyword>
<keyword evidence="3" id="KW-0132">Cell division</keyword>
<gene>
    <name evidence="3" type="primary">zapB</name>
    <name evidence="4" type="ORF">B3C1_02360</name>
</gene>
<accession>K2J207</accession>
<keyword evidence="5" id="KW-1185">Reference proteome</keyword>
<dbReference type="GO" id="GO:0005737">
    <property type="term" value="C:cytoplasm"/>
    <property type="evidence" value="ECO:0007669"/>
    <property type="project" value="UniProtKB-SubCell"/>
</dbReference>
<reference evidence="4 5" key="1">
    <citation type="journal article" date="2012" name="J. Bacteriol.">
        <title>Genome Sequence of Gallaecimonas xiamenensis Type Strain 3-C-1.</title>
        <authorList>
            <person name="Lai Q."/>
            <person name="Wang L."/>
            <person name="Wang W."/>
            <person name="Shao Z."/>
        </authorList>
    </citation>
    <scope>NUCLEOTIDE SEQUENCE [LARGE SCALE GENOMIC DNA]</scope>
    <source>
        <strain evidence="4 5">3-C-1</strain>
    </source>
</reference>
<name>K2J207_9GAMM</name>
<evidence type="ECO:0000313" key="5">
    <source>
        <dbReference type="Proteomes" id="UP000006755"/>
    </source>
</evidence>
<evidence type="ECO:0000256" key="1">
    <source>
        <dbReference type="ARBA" id="ARBA00023054"/>
    </source>
</evidence>
<dbReference type="EMBL" id="AMRI01000003">
    <property type="protein sequence ID" value="EKE77011.1"/>
    <property type="molecule type" value="Genomic_DNA"/>
</dbReference>